<evidence type="ECO:0000256" key="3">
    <source>
        <dbReference type="ARBA" id="ARBA00022989"/>
    </source>
</evidence>
<evidence type="ECO:0000313" key="9">
    <source>
        <dbReference type="Proteomes" id="UP000002964"/>
    </source>
</evidence>
<protein>
    <submittedName>
        <fullName evidence="8">Putative permease</fullName>
    </submittedName>
</protein>
<organism evidence="8 9">
    <name type="scientific">Thiorhodovibrio frisius</name>
    <dbReference type="NCBI Taxonomy" id="631362"/>
    <lineage>
        <taxon>Bacteria</taxon>
        <taxon>Pseudomonadati</taxon>
        <taxon>Pseudomonadota</taxon>
        <taxon>Gammaproteobacteria</taxon>
        <taxon>Chromatiales</taxon>
        <taxon>Chromatiaceae</taxon>
        <taxon>Thiorhodovibrio</taxon>
    </lineage>
</organism>
<evidence type="ECO:0000256" key="6">
    <source>
        <dbReference type="SAM" id="Phobius"/>
    </source>
</evidence>
<proteinExistence type="predicted"/>
<name>H8Z053_9GAMM</name>
<dbReference type="STRING" id="631362.Thi970DRAFT_01415"/>
<feature type="transmembrane region" description="Helical" evidence="6">
    <location>
        <begin position="99"/>
        <end position="117"/>
    </location>
</feature>
<dbReference type="PANTHER" id="PTHR22911:SF6">
    <property type="entry name" value="SOLUTE CARRIER FAMILY 35 MEMBER G1"/>
    <property type="match status" value="1"/>
</dbReference>
<evidence type="ECO:0000256" key="2">
    <source>
        <dbReference type="ARBA" id="ARBA00022692"/>
    </source>
</evidence>
<dbReference type="InterPro" id="IPR037185">
    <property type="entry name" value="EmrE-like"/>
</dbReference>
<feature type="domain" description="EamA" evidence="7">
    <location>
        <begin position="151"/>
        <end position="279"/>
    </location>
</feature>
<keyword evidence="2 6" id="KW-0812">Transmembrane</keyword>
<sequence>MPLPRSLLVAGFFIVLGELLFASMGVSIRFVSTELPNEVVVFFRNLFGLALLLPWFARRELGGLRTRVPGLHLVRAVAGVSAMYAFYFAIAHINLAEAMLLKLTAPIFIPLIAFLWLREDITPLIWSALGLGFCGVLIILAPGVQGVAPVAIIGLLGGIFAALAKVTIRRLAHSEPSLRIVFYFALIATTISTFPLIWSWQMPTPTEFLWLVAIAALATLGQLALTTGLSRAPASRMAPFGYFSVIFGALYGWLIWAEPVSWRLVLGSILIVGAGLLVSRRWAQSPAQGLQRGQPAPTVSAIKTPVDPD</sequence>
<evidence type="ECO:0000256" key="1">
    <source>
        <dbReference type="ARBA" id="ARBA00004141"/>
    </source>
</evidence>
<feature type="region of interest" description="Disordered" evidence="5">
    <location>
        <begin position="288"/>
        <end position="309"/>
    </location>
</feature>
<feature type="domain" description="EamA" evidence="7">
    <location>
        <begin position="12"/>
        <end position="140"/>
    </location>
</feature>
<dbReference type="EMBL" id="JH603169">
    <property type="protein sequence ID" value="EIC21226.1"/>
    <property type="molecule type" value="Genomic_DNA"/>
</dbReference>
<keyword evidence="4 6" id="KW-0472">Membrane</keyword>
<feature type="transmembrane region" description="Helical" evidence="6">
    <location>
        <begin position="40"/>
        <end position="57"/>
    </location>
</feature>
<dbReference type="RefSeq" id="WP_009147812.1">
    <property type="nucleotide sequence ID" value="NZ_CP121471.1"/>
</dbReference>
<dbReference type="InterPro" id="IPR000620">
    <property type="entry name" value="EamA_dom"/>
</dbReference>
<feature type="transmembrane region" description="Helical" evidence="6">
    <location>
        <begin position="147"/>
        <end position="168"/>
    </location>
</feature>
<accession>H8Z053</accession>
<comment type="subcellular location">
    <subcellularLocation>
        <location evidence="1">Membrane</location>
        <topology evidence="1">Multi-pass membrane protein</topology>
    </subcellularLocation>
</comment>
<feature type="transmembrane region" description="Helical" evidence="6">
    <location>
        <begin position="69"/>
        <end position="93"/>
    </location>
</feature>
<reference evidence="8 9" key="2">
    <citation type="submission" date="2011-11" db="EMBL/GenBank/DDBJ databases">
        <authorList>
            <consortium name="US DOE Joint Genome Institute"/>
            <person name="Lucas S."/>
            <person name="Han J."/>
            <person name="Lapidus A."/>
            <person name="Cheng J.-F."/>
            <person name="Goodwin L."/>
            <person name="Pitluck S."/>
            <person name="Peters L."/>
            <person name="Ovchinnikova G."/>
            <person name="Zhang X."/>
            <person name="Detter J.C."/>
            <person name="Han C."/>
            <person name="Tapia R."/>
            <person name="Land M."/>
            <person name="Hauser L."/>
            <person name="Kyrpides N."/>
            <person name="Ivanova N."/>
            <person name="Pagani I."/>
            <person name="Vogl K."/>
            <person name="Liu Z."/>
            <person name="Overmann J."/>
            <person name="Frigaard N.-U."/>
            <person name="Bryant D."/>
            <person name="Woyke T."/>
        </authorList>
    </citation>
    <scope>NUCLEOTIDE SEQUENCE [LARGE SCALE GENOMIC DNA]</scope>
    <source>
        <strain evidence="8 9">970</strain>
    </source>
</reference>
<dbReference type="Proteomes" id="UP000002964">
    <property type="component" value="Unassembled WGS sequence"/>
</dbReference>
<dbReference type="Pfam" id="PF00892">
    <property type="entry name" value="EamA"/>
    <property type="match status" value="2"/>
</dbReference>
<evidence type="ECO:0000256" key="4">
    <source>
        <dbReference type="ARBA" id="ARBA00023136"/>
    </source>
</evidence>
<evidence type="ECO:0000256" key="5">
    <source>
        <dbReference type="SAM" id="MobiDB-lite"/>
    </source>
</evidence>
<dbReference type="SUPFAM" id="SSF103481">
    <property type="entry name" value="Multidrug resistance efflux transporter EmrE"/>
    <property type="match status" value="2"/>
</dbReference>
<dbReference type="GO" id="GO:0016020">
    <property type="term" value="C:membrane"/>
    <property type="evidence" value="ECO:0007669"/>
    <property type="project" value="UniProtKB-SubCell"/>
</dbReference>
<reference evidence="9" key="1">
    <citation type="submission" date="2011-06" db="EMBL/GenBank/DDBJ databases">
        <authorList>
            <consortium name="US DOE Joint Genome Institute (JGI-PGF)"/>
            <person name="Lucas S."/>
            <person name="Han J."/>
            <person name="Lapidus A."/>
            <person name="Cheng J.-F."/>
            <person name="Goodwin L."/>
            <person name="Pitluck S."/>
            <person name="Peters L."/>
            <person name="Land M.L."/>
            <person name="Hauser L."/>
            <person name="Vogl K."/>
            <person name="Liu Z."/>
            <person name="Overmann J."/>
            <person name="Frigaard N.-U."/>
            <person name="Bryant D.A."/>
            <person name="Woyke T.J."/>
        </authorList>
    </citation>
    <scope>NUCLEOTIDE SEQUENCE [LARGE SCALE GENOMIC DNA]</scope>
    <source>
        <strain evidence="9">970</strain>
    </source>
</reference>
<feature type="transmembrane region" description="Helical" evidence="6">
    <location>
        <begin position="262"/>
        <end position="279"/>
    </location>
</feature>
<gene>
    <name evidence="8" type="ORF">Thi970DRAFT_01415</name>
</gene>
<keyword evidence="3 6" id="KW-1133">Transmembrane helix</keyword>
<keyword evidence="9" id="KW-1185">Reference proteome</keyword>
<dbReference type="AlphaFoldDB" id="H8Z053"/>
<feature type="transmembrane region" description="Helical" evidence="6">
    <location>
        <begin position="237"/>
        <end position="256"/>
    </location>
</feature>
<dbReference type="HOGENOM" id="CLU_032828_0_2_6"/>
<feature type="transmembrane region" description="Helical" evidence="6">
    <location>
        <begin position="208"/>
        <end position="225"/>
    </location>
</feature>
<feature type="transmembrane region" description="Helical" evidence="6">
    <location>
        <begin position="124"/>
        <end position="141"/>
    </location>
</feature>
<feature type="transmembrane region" description="Helical" evidence="6">
    <location>
        <begin position="7"/>
        <end position="28"/>
    </location>
</feature>
<feature type="transmembrane region" description="Helical" evidence="6">
    <location>
        <begin position="180"/>
        <end position="202"/>
    </location>
</feature>
<dbReference type="PANTHER" id="PTHR22911">
    <property type="entry name" value="ACYL-MALONYL CONDENSING ENZYME-RELATED"/>
    <property type="match status" value="1"/>
</dbReference>
<evidence type="ECO:0000259" key="7">
    <source>
        <dbReference type="Pfam" id="PF00892"/>
    </source>
</evidence>
<dbReference type="eggNOG" id="COG0697">
    <property type="taxonomic scope" value="Bacteria"/>
</dbReference>
<evidence type="ECO:0000313" key="8">
    <source>
        <dbReference type="EMBL" id="EIC21226.1"/>
    </source>
</evidence>